<dbReference type="Gene3D" id="2.40.70.10">
    <property type="entry name" value="Acid Proteases"/>
    <property type="match status" value="1"/>
</dbReference>
<dbReference type="InterPro" id="IPR001969">
    <property type="entry name" value="Aspartic_peptidase_AS"/>
</dbReference>
<keyword evidence="2" id="KW-0378">Hydrolase</keyword>
<dbReference type="GO" id="GO:0006508">
    <property type="term" value="P:proteolysis"/>
    <property type="evidence" value="ECO:0007669"/>
    <property type="project" value="UniProtKB-KW"/>
</dbReference>
<dbReference type="PROSITE" id="PS00141">
    <property type="entry name" value="ASP_PROTEASE"/>
    <property type="match status" value="1"/>
</dbReference>
<gene>
    <name evidence="2" type="ORF">SAMN05216266_102396</name>
</gene>
<dbReference type="OrthoDB" id="107347at2"/>
<keyword evidence="2" id="KW-0645">Protease</keyword>
<dbReference type="Proteomes" id="UP000243799">
    <property type="component" value="Unassembled WGS sequence"/>
</dbReference>
<evidence type="ECO:0000313" key="3">
    <source>
        <dbReference type="Proteomes" id="UP000243799"/>
    </source>
</evidence>
<dbReference type="InterPro" id="IPR021109">
    <property type="entry name" value="Peptidase_aspartic_dom_sf"/>
</dbReference>
<dbReference type="EMBL" id="FOKG01000002">
    <property type="protein sequence ID" value="SFA94828.1"/>
    <property type="molecule type" value="Genomic_DNA"/>
</dbReference>
<reference evidence="3" key="1">
    <citation type="submission" date="2016-10" db="EMBL/GenBank/DDBJ databases">
        <authorList>
            <person name="Varghese N."/>
            <person name="Submissions S."/>
        </authorList>
    </citation>
    <scope>NUCLEOTIDE SEQUENCE [LARGE SCALE GENOMIC DNA]</scope>
    <source>
        <strain evidence="3">CGMCC 4.3568</strain>
    </source>
</reference>
<dbReference type="Pfam" id="PF13650">
    <property type="entry name" value="Asp_protease_2"/>
    <property type="match status" value="1"/>
</dbReference>
<evidence type="ECO:0000313" key="2">
    <source>
        <dbReference type="EMBL" id="SFA94828.1"/>
    </source>
</evidence>
<evidence type="ECO:0000256" key="1">
    <source>
        <dbReference type="SAM" id="MobiDB-lite"/>
    </source>
</evidence>
<name>A0A1I0X376_9PSEU</name>
<proteinExistence type="predicted"/>
<protein>
    <submittedName>
        <fullName evidence="2">Aspartyl protease</fullName>
    </submittedName>
</protein>
<dbReference type="STRING" id="490629.SAMN05216266_102396"/>
<dbReference type="CDD" id="cd05483">
    <property type="entry name" value="retropepsin_like_bacteria"/>
    <property type="match status" value="1"/>
</dbReference>
<dbReference type="GO" id="GO:0004190">
    <property type="term" value="F:aspartic-type endopeptidase activity"/>
    <property type="evidence" value="ECO:0007669"/>
    <property type="project" value="InterPro"/>
</dbReference>
<dbReference type="RefSeq" id="WP_091670743.1">
    <property type="nucleotide sequence ID" value="NZ_FOKG01000002.1"/>
</dbReference>
<organism evidence="2 3">
    <name type="scientific">Amycolatopsis marina</name>
    <dbReference type="NCBI Taxonomy" id="490629"/>
    <lineage>
        <taxon>Bacteria</taxon>
        <taxon>Bacillati</taxon>
        <taxon>Actinomycetota</taxon>
        <taxon>Actinomycetes</taxon>
        <taxon>Pseudonocardiales</taxon>
        <taxon>Pseudonocardiaceae</taxon>
        <taxon>Amycolatopsis</taxon>
    </lineage>
</organism>
<feature type="region of interest" description="Disordered" evidence="1">
    <location>
        <begin position="15"/>
        <end position="37"/>
    </location>
</feature>
<sequence length="204" mass="21406">MDGGVIAVSRRAVPGTPEVRRTPPQCGRSAPITTTPAHARRSAPAAITLLLTLSGCGLLDSGSTPPPNADELRTVDLRVLHSGGLTLPFVQVTISGKGPYRFALDTGASSTVIDTDVANELGLQKTGEEREVAGVIGRQRMPVATVDQWNLGDISLDAGEVALIDLPDSPDEQGLQGLLGSDVLSSFDFVIVDYDDEQLRLPPA</sequence>
<dbReference type="SUPFAM" id="SSF50630">
    <property type="entry name" value="Acid proteases"/>
    <property type="match status" value="1"/>
</dbReference>
<dbReference type="AlphaFoldDB" id="A0A1I0X376"/>
<accession>A0A1I0X376</accession>
<dbReference type="InterPro" id="IPR034122">
    <property type="entry name" value="Retropepsin-like_bacterial"/>
</dbReference>
<keyword evidence="3" id="KW-1185">Reference proteome</keyword>